<reference evidence="2" key="1">
    <citation type="submission" date="2020-05" db="EMBL/GenBank/DDBJ databases">
        <title>Evolutionary and genomic comparisons of hybrid uninucleate and nonhybrid Rhizoctonia fungi.</title>
        <authorList>
            <person name="Li C."/>
            <person name="Chen X."/>
        </authorList>
    </citation>
    <scope>NUCLEOTIDE SEQUENCE</scope>
    <source>
        <strain evidence="2">AG-1 IA</strain>
    </source>
</reference>
<feature type="region of interest" description="Disordered" evidence="1">
    <location>
        <begin position="1"/>
        <end position="48"/>
    </location>
</feature>
<organism evidence="2 3">
    <name type="scientific">Rhizoctonia solani</name>
    <dbReference type="NCBI Taxonomy" id="456999"/>
    <lineage>
        <taxon>Eukaryota</taxon>
        <taxon>Fungi</taxon>
        <taxon>Dikarya</taxon>
        <taxon>Basidiomycota</taxon>
        <taxon>Agaricomycotina</taxon>
        <taxon>Agaricomycetes</taxon>
        <taxon>Cantharellales</taxon>
        <taxon>Ceratobasidiaceae</taxon>
        <taxon>Rhizoctonia</taxon>
    </lineage>
</organism>
<dbReference type="RefSeq" id="XP_043178591.1">
    <property type="nucleotide sequence ID" value="XM_043323095.1"/>
</dbReference>
<protein>
    <submittedName>
        <fullName evidence="2">Uncharacterized protein</fullName>
    </submittedName>
</protein>
<sequence length="95" mass="10355">MRISDPFGSASDTGADAPRAPKTTGALRDSLLSAGNPDPSNPNEVPQTEALQSAPEFFEPRVLFVVYSSGNQKEIILEEGFNYLIPPYIAEDWLE</sequence>
<dbReference type="GeneID" id="67025558"/>
<evidence type="ECO:0000313" key="2">
    <source>
        <dbReference type="EMBL" id="QRW18354.1"/>
    </source>
</evidence>
<accession>A0A8H8SUD0</accession>
<dbReference type="AlphaFoldDB" id="A0A8H8SUD0"/>
<dbReference type="EMBL" id="CP059660">
    <property type="protein sequence ID" value="QRW18354.1"/>
    <property type="molecule type" value="Genomic_DNA"/>
</dbReference>
<proteinExistence type="predicted"/>
<dbReference type="KEGG" id="rsx:RhiXN_03278"/>
<name>A0A8H8SUD0_9AGAM</name>
<gene>
    <name evidence="2" type="ORF">RhiXN_03278</name>
</gene>
<evidence type="ECO:0000313" key="3">
    <source>
        <dbReference type="Proteomes" id="UP000650533"/>
    </source>
</evidence>
<dbReference type="Proteomes" id="UP000650533">
    <property type="component" value="Chromosome 3"/>
</dbReference>
<evidence type="ECO:0000256" key="1">
    <source>
        <dbReference type="SAM" id="MobiDB-lite"/>
    </source>
</evidence>